<dbReference type="InterPro" id="IPR009057">
    <property type="entry name" value="Homeodomain-like_sf"/>
</dbReference>
<dbReference type="OrthoDB" id="4546168at2"/>
<keyword evidence="3" id="KW-0804">Transcription</keyword>
<dbReference type="SUPFAM" id="SSF48498">
    <property type="entry name" value="Tetracyclin repressor-like, C-terminal domain"/>
    <property type="match status" value="1"/>
</dbReference>
<dbReference type="InterPro" id="IPR050109">
    <property type="entry name" value="HTH-type_TetR-like_transc_reg"/>
</dbReference>
<dbReference type="Pfam" id="PF00440">
    <property type="entry name" value="TetR_N"/>
    <property type="match status" value="1"/>
</dbReference>
<dbReference type="PROSITE" id="PS50977">
    <property type="entry name" value="HTH_TETR_2"/>
    <property type="match status" value="1"/>
</dbReference>
<dbReference type="EMBL" id="RKLN01000003">
    <property type="protein sequence ID" value="RVW03348.1"/>
    <property type="molecule type" value="Genomic_DNA"/>
</dbReference>
<dbReference type="PANTHER" id="PTHR30055:SF226">
    <property type="entry name" value="HTH-TYPE TRANSCRIPTIONAL REGULATOR PKSA"/>
    <property type="match status" value="1"/>
</dbReference>
<keyword evidence="1" id="KW-0805">Transcription regulation</keyword>
<evidence type="ECO:0000259" key="5">
    <source>
        <dbReference type="PROSITE" id="PS50977"/>
    </source>
</evidence>
<sequence>MPRYIDVGGLFDTTVAVFAERGYRATTTQEIASRAGVNEATLFRRYGDKATLISTALTQVLAKAPFAHVTTTDDVTADLVALATAFAETNRMHGGAVGTLLVEMQRHPELRAATATFMPNLLNAVHVIATHQDRGQLAPGDPVQKLLILLAPLMLFGMLARSGAESIVAEFDPNALVETFLDGHRAS</sequence>
<name>A0A3S3E1N3_9NOCA</name>
<reference evidence="6 7" key="1">
    <citation type="submission" date="2018-11" db="EMBL/GenBank/DDBJ databases">
        <title>Rhodococcus spongicola sp. nov. and Rhodococcus xishaensis sp. nov. from marine sponges.</title>
        <authorList>
            <person name="Li L."/>
            <person name="Lin H.W."/>
        </authorList>
    </citation>
    <scope>NUCLEOTIDE SEQUENCE [LARGE SCALE GENOMIC DNA]</scope>
    <source>
        <strain evidence="6 7">LHW50502</strain>
    </source>
</reference>
<dbReference type="GO" id="GO:0003700">
    <property type="term" value="F:DNA-binding transcription factor activity"/>
    <property type="evidence" value="ECO:0007669"/>
    <property type="project" value="TreeGrafter"/>
</dbReference>
<keyword evidence="2 4" id="KW-0238">DNA-binding</keyword>
<evidence type="ECO:0000313" key="6">
    <source>
        <dbReference type="EMBL" id="RVW03348.1"/>
    </source>
</evidence>
<evidence type="ECO:0000256" key="3">
    <source>
        <dbReference type="ARBA" id="ARBA00023163"/>
    </source>
</evidence>
<dbReference type="InterPro" id="IPR036271">
    <property type="entry name" value="Tet_transcr_reg_TetR-rel_C_sf"/>
</dbReference>
<dbReference type="PRINTS" id="PR00455">
    <property type="entry name" value="HTHTETR"/>
</dbReference>
<evidence type="ECO:0000256" key="2">
    <source>
        <dbReference type="ARBA" id="ARBA00023125"/>
    </source>
</evidence>
<dbReference type="PANTHER" id="PTHR30055">
    <property type="entry name" value="HTH-TYPE TRANSCRIPTIONAL REGULATOR RUTR"/>
    <property type="match status" value="1"/>
</dbReference>
<protein>
    <submittedName>
        <fullName evidence="6">TetR/AcrR family transcriptional regulator</fullName>
    </submittedName>
</protein>
<dbReference type="Proteomes" id="UP000284333">
    <property type="component" value="Unassembled WGS sequence"/>
</dbReference>
<feature type="DNA-binding region" description="H-T-H motif" evidence="4">
    <location>
        <begin position="27"/>
        <end position="46"/>
    </location>
</feature>
<accession>A0A3S3E1N3</accession>
<organism evidence="6 7">
    <name type="scientific">Rhodococcus spongiicola</name>
    <dbReference type="NCBI Taxonomy" id="2487352"/>
    <lineage>
        <taxon>Bacteria</taxon>
        <taxon>Bacillati</taxon>
        <taxon>Actinomycetota</taxon>
        <taxon>Actinomycetes</taxon>
        <taxon>Mycobacteriales</taxon>
        <taxon>Nocardiaceae</taxon>
        <taxon>Rhodococcus</taxon>
    </lineage>
</organism>
<evidence type="ECO:0000256" key="1">
    <source>
        <dbReference type="ARBA" id="ARBA00023015"/>
    </source>
</evidence>
<comment type="caution">
    <text evidence="6">The sequence shown here is derived from an EMBL/GenBank/DDBJ whole genome shotgun (WGS) entry which is preliminary data.</text>
</comment>
<dbReference type="AlphaFoldDB" id="A0A3S3E1N3"/>
<dbReference type="InterPro" id="IPR011075">
    <property type="entry name" value="TetR_C"/>
</dbReference>
<proteinExistence type="predicted"/>
<evidence type="ECO:0000256" key="4">
    <source>
        <dbReference type="PROSITE-ProRule" id="PRU00335"/>
    </source>
</evidence>
<keyword evidence="7" id="KW-1185">Reference proteome</keyword>
<dbReference type="GO" id="GO:0000976">
    <property type="term" value="F:transcription cis-regulatory region binding"/>
    <property type="evidence" value="ECO:0007669"/>
    <property type="project" value="TreeGrafter"/>
</dbReference>
<dbReference type="Gene3D" id="1.10.10.60">
    <property type="entry name" value="Homeodomain-like"/>
    <property type="match status" value="1"/>
</dbReference>
<evidence type="ECO:0000313" key="7">
    <source>
        <dbReference type="Proteomes" id="UP000284333"/>
    </source>
</evidence>
<feature type="domain" description="HTH tetR-type" evidence="5">
    <location>
        <begin position="4"/>
        <end position="64"/>
    </location>
</feature>
<dbReference type="SUPFAM" id="SSF46689">
    <property type="entry name" value="Homeodomain-like"/>
    <property type="match status" value="1"/>
</dbReference>
<dbReference type="Gene3D" id="1.10.357.10">
    <property type="entry name" value="Tetracycline Repressor, domain 2"/>
    <property type="match status" value="1"/>
</dbReference>
<dbReference type="RefSeq" id="WP_127946946.1">
    <property type="nucleotide sequence ID" value="NZ_RKLN01000003.1"/>
</dbReference>
<dbReference type="Pfam" id="PF16859">
    <property type="entry name" value="TetR_C_11"/>
    <property type="match status" value="1"/>
</dbReference>
<gene>
    <name evidence="6" type="ORF">EF834_09380</name>
</gene>
<dbReference type="InterPro" id="IPR001647">
    <property type="entry name" value="HTH_TetR"/>
</dbReference>